<evidence type="ECO:0000313" key="2">
    <source>
        <dbReference type="EMBL" id="ONK72441.1"/>
    </source>
</evidence>
<evidence type="ECO:0000256" key="1">
    <source>
        <dbReference type="SAM" id="MobiDB-lite"/>
    </source>
</evidence>
<feature type="region of interest" description="Disordered" evidence="1">
    <location>
        <begin position="1"/>
        <end position="30"/>
    </location>
</feature>
<dbReference type="AlphaFoldDB" id="A0A5P1F6Z6"/>
<keyword evidence="3" id="KW-1185">Reference proteome</keyword>
<accession>A0A5P1F6Z6</accession>
<gene>
    <name evidence="2" type="ORF">A4U43_C04F19460</name>
</gene>
<dbReference type="EMBL" id="CM007384">
    <property type="protein sequence ID" value="ONK72441.1"/>
    <property type="molecule type" value="Genomic_DNA"/>
</dbReference>
<organism evidence="2 3">
    <name type="scientific">Asparagus officinalis</name>
    <name type="common">Garden asparagus</name>
    <dbReference type="NCBI Taxonomy" id="4686"/>
    <lineage>
        <taxon>Eukaryota</taxon>
        <taxon>Viridiplantae</taxon>
        <taxon>Streptophyta</taxon>
        <taxon>Embryophyta</taxon>
        <taxon>Tracheophyta</taxon>
        <taxon>Spermatophyta</taxon>
        <taxon>Magnoliopsida</taxon>
        <taxon>Liliopsida</taxon>
        <taxon>Asparagales</taxon>
        <taxon>Asparagaceae</taxon>
        <taxon>Asparagoideae</taxon>
        <taxon>Asparagus</taxon>
    </lineage>
</organism>
<sequence>MSQSRPGIRPRPSRASGPPGPGKSLRNPPGLVRLRPGFMVWVWPGPGPRPCRIWTGPGVYARPDPRIGLGPTGKKMSIGLNDPDPGLASPCPPVCVLTVGPGGQDLA</sequence>
<protein>
    <submittedName>
        <fullName evidence="2">Uncharacterized protein</fullName>
    </submittedName>
</protein>
<reference evidence="3" key="1">
    <citation type="journal article" date="2017" name="Nat. Commun.">
        <title>The asparagus genome sheds light on the origin and evolution of a young Y chromosome.</title>
        <authorList>
            <person name="Harkess A."/>
            <person name="Zhou J."/>
            <person name="Xu C."/>
            <person name="Bowers J.E."/>
            <person name="Van der Hulst R."/>
            <person name="Ayyampalayam S."/>
            <person name="Mercati F."/>
            <person name="Riccardi P."/>
            <person name="McKain M.R."/>
            <person name="Kakrana A."/>
            <person name="Tang H."/>
            <person name="Ray J."/>
            <person name="Groenendijk J."/>
            <person name="Arikit S."/>
            <person name="Mathioni S.M."/>
            <person name="Nakano M."/>
            <person name="Shan H."/>
            <person name="Telgmann-Rauber A."/>
            <person name="Kanno A."/>
            <person name="Yue Z."/>
            <person name="Chen H."/>
            <person name="Li W."/>
            <person name="Chen Y."/>
            <person name="Xu X."/>
            <person name="Zhang Y."/>
            <person name="Luo S."/>
            <person name="Chen H."/>
            <person name="Gao J."/>
            <person name="Mao Z."/>
            <person name="Pires J.C."/>
            <person name="Luo M."/>
            <person name="Kudrna D."/>
            <person name="Wing R.A."/>
            <person name="Meyers B.C."/>
            <person name="Yi K."/>
            <person name="Kong H."/>
            <person name="Lavrijsen P."/>
            <person name="Sunseri F."/>
            <person name="Falavigna A."/>
            <person name="Ye Y."/>
            <person name="Leebens-Mack J.H."/>
            <person name="Chen G."/>
        </authorList>
    </citation>
    <scope>NUCLEOTIDE SEQUENCE [LARGE SCALE GENOMIC DNA]</scope>
    <source>
        <strain evidence="3">cv. DH0086</strain>
    </source>
</reference>
<proteinExistence type="predicted"/>
<dbReference type="Gramene" id="ONK72441">
    <property type="protein sequence ID" value="ONK72441"/>
    <property type="gene ID" value="A4U43_C04F19460"/>
</dbReference>
<dbReference type="Proteomes" id="UP000243459">
    <property type="component" value="Chromosome 4"/>
</dbReference>
<evidence type="ECO:0000313" key="3">
    <source>
        <dbReference type="Proteomes" id="UP000243459"/>
    </source>
</evidence>
<name>A0A5P1F6Z6_ASPOF</name>